<sequence length="125" mass="14581">MTVHDFARYKPFFLDLFLNILSRWFVLNLLVEQNLHLRCSLSWSALEFFWINAELWQCAHPSRIFPHQHGSIEADRVPSAYRFFLISIYGGLLKPVQPHIETTRMSQLTSQLVIQLVAQLSAPVI</sequence>
<accession>A0A2Z7DHS3</accession>
<evidence type="ECO:0000313" key="1">
    <source>
        <dbReference type="EMBL" id="KZV57233.1"/>
    </source>
</evidence>
<dbReference type="Proteomes" id="UP000250235">
    <property type="component" value="Unassembled WGS sequence"/>
</dbReference>
<dbReference type="AlphaFoldDB" id="A0A2Z7DHS3"/>
<proteinExistence type="predicted"/>
<reference evidence="1 2" key="1">
    <citation type="journal article" date="2015" name="Proc. Natl. Acad. Sci. U.S.A.">
        <title>The resurrection genome of Boea hygrometrica: A blueprint for survival of dehydration.</title>
        <authorList>
            <person name="Xiao L."/>
            <person name="Yang G."/>
            <person name="Zhang L."/>
            <person name="Yang X."/>
            <person name="Zhao S."/>
            <person name="Ji Z."/>
            <person name="Zhou Q."/>
            <person name="Hu M."/>
            <person name="Wang Y."/>
            <person name="Chen M."/>
            <person name="Xu Y."/>
            <person name="Jin H."/>
            <person name="Xiao X."/>
            <person name="Hu G."/>
            <person name="Bao F."/>
            <person name="Hu Y."/>
            <person name="Wan P."/>
            <person name="Li L."/>
            <person name="Deng X."/>
            <person name="Kuang T."/>
            <person name="Xiang C."/>
            <person name="Zhu J.K."/>
            <person name="Oliver M.J."/>
            <person name="He Y."/>
        </authorList>
    </citation>
    <scope>NUCLEOTIDE SEQUENCE [LARGE SCALE GENOMIC DNA]</scope>
    <source>
        <strain evidence="2">cv. XS01</strain>
    </source>
</reference>
<dbReference type="EMBL" id="KQ987390">
    <property type="protein sequence ID" value="KZV57233.1"/>
    <property type="molecule type" value="Genomic_DNA"/>
</dbReference>
<gene>
    <name evidence="1" type="ORF">F511_03477</name>
</gene>
<organism evidence="1 2">
    <name type="scientific">Dorcoceras hygrometricum</name>
    <dbReference type="NCBI Taxonomy" id="472368"/>
    <lineage>
        <taxon>Eukaryota</taxon>
        <taxon>Viridiplantae</taxon>
        <taxon>Streptophyta</taxon>
        <taxon>Embryophyta</taxon>
        <taxon>Tracheophyta</taxon>
        <taxon>Spermatophyta</taxon>
        <taxon>Magnoliopsida</taxon>
        <taxon>eudicotyledons</taxon>
        <taxon>Gunneridae</taxon>
        <taxon>Pentapetalae</taxon>
        <taxon>asterids</taxon>
        <taxon>lamiids</taxon>
        <taxon>Lamiales</taxon>
        <taxon>Gesneriaceae</taxon>
        <taxon>Didymocarpoideae</taxon>
        <taxon>Trichosporeae</taxon>
        <taxon>Loxocarpinae</taxon>
        <taxon>Dorcoceras</taxon>
    </lineage>
</organism>
<evidence type="ECO:0000313" key="2">
    <source>
        <dbReference type="Proteomes" id="UP000250235"/>
    </source>
</evidence>
<name>A0A2Z7DHS3_9LAMI</name>
<keyword evidence="2" id="KW-1185">Reference proteome</keyword>
<protein>
    <submittedName>
        <fullName evidence="1">Uncharacterized protein</fullName>
    </submittedName>
</protein>